<evidence type="ECO:0000256" key="6">
    <source>
        <dbReference type="ARBA" id="ARBA00023163"/>
    </source>
</evidence>
<name>A0A9K3KTI6_9STRA</name>
<evidence type="ECO:0000313" key="10">
    <source>
        <dbReference type="Proteomes" id="UP000693970"/>
    </source>
</evidence>
<reference evidence="9" key="1">
    <citation type="journal article" date="2021" name="Sci. Rep.">
        <title>Diploid genomic architecture of Nitzschia inconspicua, an elite biomass production diatom.</title>
        <authorList>
            <person name="Oliver A."/>
            <person name="Podell S."/>
            <person name="Pinowska A."/>
            <person name="Traller J.C."/>
            <person name="Smith S.R."/>
            <person name="McClure R."/>
            <person name="Beliaev A."/>
            <person name="Bohutskyi P."/>
            <person name="Hill E.A."/>
            <person name="Rabines A."/>
            <person name="Zheng H."/>
            <person name="Allen L.Z."/>
            <person name="Kuo A."/>
            <person name="Grigoriev I.V."/>
            <person name="Allen A.E."/>
            <person name="Hazlebeck D."/>
            <person name="Allen E.E."/>
        </authorList>
    </citation>
    <scope>NUCLEOTIDE SEQUENCE</scope>
    <source>
        <strain evidence="9">Hildebrandi</strain>
    </source>
</reference>
<dbReference type="AlphaFoldDB" id="A0A9K3KTI6"/>
<gene>
    <name evidence="9" type="ORF">IV203_011863</name>
</gene>
<evidence type="ECO:0000256" key="5">
    <source>
        <dbReference type="ARBA" id="ARBA00023015"/>
    </source>
</evidence>
<evidence type="ECO:0000256" key="4">
    <source>
        <dbReference type="ARBA" id="ARBA00022833"/>
    </source>
</evidence>
<dbReference type="Pfam" id="PF09733">
    <property type="entry name" value="VEFS-Box"/>
    <property type="match status" value="1"/>
</dbReference>
<keyword evidence="6" id="KW-0804">Transcription</keyword>
<reference evidence="9" key="2">
    <citation type="submission" date="2021-04" db="EMBL/GenBank/DDBJ databases">
        <authorList>
            <person name="Podell S."/>
        </authorList>
    </citation>
    <scope>NUCLEOTIDE SEQUENCE</scope>
    <source>
        <strain evidence="9">Hildebrandi</strain>
    </source>
</reference>
<evidence type="ECO:0000256" key="3">
    <source>
        <dbReference type="ARBA" id="ARBA00022771"/>
    </source>
</evidence>
<comment type="caution">
    <text evidence="9">The sequence shown here is derived from an EMBL/GenBank/DDBJ whole genome shotgun (WGS) entry which is preliminary data.</text>
</comment>
<keyword evidence="4" id="KW-0862">Zinc</keyword>
<keyword evidence="10" id="KW-1185">Reference proteome</keyword>
<evidence type="ECO:0000256" key="7">
    <source>
        <dbReference type="SAM" id="MobiDB-lite"/>
    </source>
</evidence>
<feature type="compositionally biased region" description="Polar residues" evidence="7">
    <location>
        <begin position="227"/>
        <end position="243"/>
    </location>
</feature>
<feature type="region of interest" description="Disordered" evidence="7">
    <location>
        <begin position="98"/>
        <end position="123"/>
    </location>
</feature>
<evidence type="ECO:0000256" key="1">
    <source>
        <dbReference type="ARBA" id="ARBA00007416"/>
    </source>
</evidence>
<keyword evidence="3" id="KW-0863">Zinc-finger</keyword>
<keyword evidence="5" id="KW-0805">Transcription regulation</keyword>
<evidence type="ECO:0000313" key="9">
    <source>
        <dbReference type="EMBL" id="KAG7349266.1"/>
    </source>
</evidence>
<dbReference type="Proteomes" id="UP000693970">
    <property type="component" value="Unassembled WGS sequence"/>
</dbReference>
<comment type="similarity">
    <text evidence="1">Belongs to the VEFS (VRN2-EMF2-FIS2-SU(Z)12) family.</text>
</comment>
<proteinExistence type="inferred from homology"/>
<evidence type="ECO:0000256" key="2">
    <source>
        <dbReference type="ARBA" id="ARBA00022723"/>
    </source>
</evidence>
<feature type="region of interest" description="Disordered" evidence="7">
    <location>
        <begin position="218"/>
        <end position="243"/>
    </location>
</feature>
<accession>A0A9K3KTI6</accession>
<dbReference type="EMBL" id="JAGRRH010000019">
    <property type="protein sequence ID" value="KAG7349266.1"/>
    <property type="molecule type" value="Genomic_DNA"/>
</dbReference>
<protein>
    <submittedName>
        <fullName evidence="9">VEFS-Box polycomb domain protein</fullName>
    </submittedName>
</protein>
<feature type="region of interest" description="Disordered" evidence="7">
    <location>
        <begin position="300"/>
        <end position="321"/>
    </location>
</feature>
<feature type="compositionally biased region" description="Basic residues" evidence="7">
    <location>
        <begin position="301"/>
        <end position="312"/>
    </location>
</feature>
<sequence>MESLLHRKKQIHILVAVPTSESNDQTNDSTVMTPRNQNQIVTAEDTHDGDTGKRGYICPFCQWHCHAEPPPITRVDAFIHHLARFHSDTFAFDFSNTSTASTNDDNDTTITDTQQQQLQQPKPTPTIISATVRNEHYQPGCIKNPQQIFLHSRSNIPFTQGQYDRDSDAESTYSWDLAVRQQDLERFEGEQWTTPEEATLFSLWNTFVLRYIHRPEHERGRRRQDQDQVPQTALNQSNDQGSNQWKPEWCIRFLRQHKRQLRGLEREVYLLLIRLWECRKISGRQFQRLVHLHELEIVGKGGKKRDKKHKRGPEKADAKND</sequence>
<keyword evidence="2" id="KW-0479">Metal-binding</keyword>
<organism evidence="9 10">
    <name type="scientific">Nitzschia inconspicua</name>
    <dbReference type="NCBI Taxonomy" id="303405"/>
    <lineage>
        <taxon>Eukaryota</taxon>
        <taxon>Sar</taxon>
        <taxon>Stramenopiles</taxon>
        <taxon>Ochrophyta</taxon>
        <taxon>Bacillariophyta</taxon>
        <taxon>Bacillariophyceae</taxon>
        <taxon>Bacillariophycidae</taxon>
        <taxon>Bacillariales</taxon>
        <taxon>Bacillariaceae</taxon>
        <taxon>Nitzschia</taxon>
    </lineage>
</organism>
<dbReference type="InterPro" id="IPR019135">
    <property type="entry name" value="Polycomb_protein_VEFS-Box"/>
</dbReference>
<feature type="domain" description="Polycomb protein VEFS-Box" evidence="8">
    <location>
        <begin position="146"/>
        <end position="209"/>
    </location>
</feature>
<evidence type="ECO:0000259" key="8">
    <source>
        <dbReference type="Pfam" id="PF09733"/>
    </source>
</evidence>